<dbReference type="EMBL" id="AMZH03007568">
    <property type="protein sequence ID" value="RRT61011.1"/>
    <property type="molecule type" value="Genomic_DNA"/>
</dbReference>
<reference evidence="1 2" key="1">
    <citation type="journal article" date="2014" name="Agronomy (Basel)">
        <title>A Draft Genome Sequence for Ensete ventricosum, the Drought-Tolerant Tree Against Hunger.</title>
        <authorList>
            <person name="Harrison J."/>
            <person name="Moore K.A."/>
            <person name="Paszkiewicz K."/>
            <person name="Jones T."/>
            <person name="Grant M."/>
            <person name="Ambacheew D."/>
            <person name="Muzemil S."/>
            <person name="Studholme D.J."/>
        </authorList>
    </citation>
    <scope>NUCLEOTIDE SEQUENCE [LARGE SCALE GENOMIC DNA]</scope>
</reference>
<organism evidence="1 2">
    <name type="scientific">Ensete ventricosum</name>
    <name type="common">Abyssinian banana</name>
    <name type="synonym">Musa ensete</name>
    <dbReference type="NCBI Taxonomy" id="4639"/>
    <lineage>
        <taxon>Eukaryota</taxon>
        <taxon>Viridiplantae</taxon>
        <taxon>Streptophyta</taxon>
        <taxon>Embryophyta</taxon>
        <taxon>Tracheophyta</taxon>
        <taxon>Spermatophyta</taxon>
        <taxon>Magnoliopsida</taxon>
        <taxon>Liliopsida</taxon>
        <taxon>Zingiberales</taxon>
        <taxon>Musaceae</taxon>
        <taxon>Ensete</taxon>
    </lineage>
</organism>
<accession>A0A426ZAK9</accession>
<sequence length="90" mass="9955">MMWLDTRLECIGSSPRVSGACQDGMREFAGRRPKLAERLSGVTERLAESWEEIPTAEPPVSDGCTTATQDFGWLSMAKLPLHWILGTFNG</sequence>
<evidence type="ECO:0000313" key="2">
    <source>
        <dbReference type="Proteomes" id="UP000287651"/>
    </source>
</evidence>
<evidence type="ECO:0000313" key="1">
    <source>
        <dbReference type="EMBL" id="RRT61011.1"/>
    </source>
</evidence>
<dbReference type="AlphaFoldDB" id="A0A426ZAK9"/>
<comment type="caution">
    <text evidence="1">The sequence shown here is derived from an EMBL/GenBank/DDBJ whole genome shotgun (WGS) entry which is preliminary data.</text>
</comment>
<dbReference type="Proteomes" id="UP000287651">
    <property type="component" value="Unassembled WGS sequence"/>
</dbReference>
<name>A0A426ZAK9_ENSVE</name>
<gene>
    <name evidence="1" type="ORF">B296_00001332</name>
</gene>
<proteinExistence type="predicted"/>
<protein>
    <submittedName>
        <fullName evidence="1">Uncharacterized protein</fullName>
    </submittedName>
</protein>